<keyword evidence="2" id="KW-1185">Reference proteome</keyword>
<protein>
    <submittedName>
        <fullName evidence="1">Uncharacterized protein</fullName>
    </submittedName>
</protein>
<comment type="caution">
    <text evidence="1">The sequence shown here is derived from an EMBL/GenBank/DDBJ whole genome shotgun (WGS) entry which is preliminary data.</text>
</comment>
<organism evidence="1 2">
    <name type="scientific">Blautia massiliensis</name>
    <name type="common">ex Durand et al. 2017</name>
    <dbReference type="NCBI Taxonomy" id="1737424"/>
    <lineage>
        <taxon>Bacteria</taxon>
        <taxon>Bacillati</taxon>
        <taxon>Bacillota</taxon>
        <taxon>Clostridia</taxon>
        <taxon>Lachnospirales</taxon>
        <taxon>Lachnospiraceae</taxon>
        <taxon>Blautia</taxon>
    </lineage>
</organism>
<evidence type="ECO:0000313" key="2">
    <source>
        <dbReference type="Proteomes" id="UP000452293"/>
    </source>
</evidence>
<dbReference type="EMBL" id="WWVW01000007">
    <property type="protein sequence ID" value="MZL76714.1"/>
    <property type="molecule type" value="Genomic_DNA"/>
</dbReference>
<sequence length="121" mass="13723">MDIRLSQADISDHSWDFPDLVKKESFDSTLIDERCAQRVDRSFLCFRDVKLQVAANRSVGRTFAFSGFFQRVVINHDRNDGSARFRIAGTPMPVARAAPRIPSFGKNPELKNPHVVLVYSP</sequence>
<dbReference type="Proteomes" id="UP000452293">
    <property type="component" value="Unassembled WGS sequence"/>
</dbReference>
<reference evidence="1 2" key="1">
    <citation type="journal article" date="2019" name="Nat. Med.">
        <title>A library of human gut bacterial isolates paired with longitudinal multiomics data enables mechanistic microbiome research.</title>
        <authorList>
            <person name="Poyet M."/>
            <person name="Groussin M."/>
            <person name="Gibbons S.M."/>
            <person name="Avila-Pacheco J."/>
            <person name="Jiang X."/>
            <person name="Kearney S.M."/>
            <person name="Perrotta A.R."/>
            <person name="Berdy B."/>
            <person name="Zhao S."/>
            <person name="Lieberman T.D."/>
            <person name="Swanson P.K."/>
            <person name="Smith M."/>
            <person name="Roesemann S."/>
            <person name="Alexander J.E."/>
            <person name="Rich S.A."/>
            <person name="Livny J."/>
            <person name="Vlamakis H."/>
            <person name="Clish C."/>
            <person name="Bullock K."/>
            <person name="Deik A."/>
            <person name="Scott J."/>
            <person name="Pierce K.A."/>
            <person name="Xavier R.J."/>
            <person name="Alm E.J."/>
        </authorList>
    </citation>
    <scope>NUCLEOTIDE SEQUENCE [LARGE SCALE GENOMIC DNA]</scope>
    <source>
        <strain evidence="1 2">BIOML-A1</strain>
    </source>
</reference>
<accession>A0ABW9X3G3</accession>
<gene>
    <name evidence="1" type="ORF">GT718_04950</name>
</gene>
<evidence type="ECO:0000313" key="1">
    <source>
        <dbReference type="EMBL" id="MZL76714.1"/>
    </source>
</evidence>
<proteinExistence type="predicted"/>
<name>A0ABW9X3G3_9FIRM</name>